<organism evidence="3 4">
    <name type="scientific">Sporolactobacillus inulinus</name>
    <dbReference type="NCBI Taxonomy" id="2078"/>
    <lineage>
        <taxon>Bacteria</taxon>
        <taxon>Bacillati</taxon>
        <taxon>Bacillota</taxon>
        <taxon>Bacilli</taxon>
        <taxon>Bacillales</taxon>
        <taxon>Sporolactobacillaceae</taxon>
        <taxon>Sporolactobacillus</taxon>
    </lineage>
</organism>
<sequence length="171" mass="19810">MRLRPSERSQLFAEKQLNPRIVTIWRQRAIMTHLIFWLLIGGLTASILFFHWPHFLFYIAGALAALNVLQLILYVFLFPSINYRTFFYEIRHEDLLIQDGILVITQTVIPFTRVQNVETEQGPLLRKHHLTAVSVTTAAGEHEIPALEEHDALALRDQISELIKENPSNEL</sequence>
<feature type="transmembrane region" description="Helical" evidence="1">
    <location>
        <begin position="55"/>
        <end position="77"/>
    </location>
</feature>
<dbReference type="PANTHER" id="PTHR34473">
    <property type="entry name" value="UPF0699 TRANSMEMBRANE PROTEIN YDBS"/>
    <property type="match status" value="1"/>
</dbReference>
<dbReference type="Pfam" id="PF03703">
    <property type="entry name" value="bPH_2"/>
    <property type="match status" value="1"/>
</dbReference>
<feature type="transmembrane region" description="Helical" evidence="1">
    <location>
        <begin position="30"/>
        <end position="49"/>
    </location>
</feature>
<evidence type="ECO:0000313" key="4">
    <source>
        <dbReference type="Proteomes" id="UP000319716"/>
    </source>
</evidence>
<keyword evidence="1" id="KW-0812">Transmembrane</keyword>
<gene>
    <name evidence="3" type="ORF">NBRC111894_380</name>
</gene>
<keyword evidence="1" id="KW-1133">Transmembrane helix</keyword>
<evidence type="ECO:0000256" key="1">
    <source>
        <dbReference type="SAM" id="Phobius"/>
    </source>
</evidence>
<keyword evidence="1" id="KW-0472">Membrane</keyword>
<dbReference type="PANTHER" id="PTHR34473:SF2">
    <property type="entry name" value="UPF0699 TRANSMEMBRANE PROTEIN YDBT"/>
    <property type="match status" value="1"/>
</dbReference>
<evidence type="ECO:0000313" key="3">
    <source>
        <dbReference type="EMBL" id="GAY74826.1"/>
    </source>
</evidence>
<accession>A0A4Y1Z7B8</accession>
<dbReference type="AlphaFoldDB" id="A0A4Y1Z7B8"/>
<protein>
    <recommendedName>
        <fullName evidence="2">YdbS-like PH domain-containing protein</fullName>
    </recommendedName>
</protein>
<name>A0A4Y1Z7B8_9BACL</name>
<dbReference type="Proteomes" id="UP000319716">
    <property type="component" value="Unassembled WGS sequence"/>
</dbReference>
<feature type="domain" description="YdbS-like PH" evidence="2">
    <location>
        <begin position="83"/>
        <end position="159"/>
    </location>
</feature>
<comment type="caution">
    <text evidence="3">The sequence shown here is derived from an EMBL/GenBank/DDBJ whole genome shotgun (WGS) entry which is preliminary data.</text>
</comment>
<proteinExistence type="predicted"/>
<dbReference type="EMBL" id="BEXB01000002">
    <property type="protein sequence ID" value="GAY74826.1"/>
    <property type="molecule type" value="Genomic_DNA"/>
</dbReference>
<dbReference type="InterPro" id="IPR005182">
    <property type="entry name" value="YdbS-like_PH"/>
</dbReference>
<evidence type="ECO:0000259" key="2">
    <source>
        <dbReference type="Pfam" id="PF03703"/>
    </source>
</evidence>
<reference evidence="3 4" key="1">
    <citation type="submission" date="2017-11" db="EMBL/GenBank/DDBJ databases">
        <title>Draft Genome Sequence of Sporolactobacillus inulinus NBRC 111894 Isolated from Koso, a Japanese Sugar-Vegetable Fermented Beverage.</title>
        <authorList>
            <person name="Chiou T.Y."/>
            <person name="Oshima K."/>
            <person name="Suda W."/>
            <person name="Hattori M."/>
            <person name="Takahashi T."/>
        </authorList>
    </citation>
    <scope>NUCLEOTIDE SEQUENCE [LARGE SCALE GENOMIC DNA]</scope>
    <source>
        <strain evidence="3 4">NBRC111894</strain>
    </source>
</reference>